<sequence length="358" mass="38833">MDLELTEEQKLVEKSVREFAESEVRPLAKEHDETGRFPRALFKKAAQLGLTGVPFPENEGGAGFDHVAYTIVIEEISRCCASTGVILSVQNSLYCDPIHRYGSEEQKKKFLLPYTRGEKVGCYALTEPQAGSNAAALQTRAVKKGDAYLVNGTKAWITCGGEADGAIVYVNTDPAKGEKGITALVVEKGTPGFQVGKEEEKLGIHATACCELIFTDCAVPVANRIGNEGQGYKIALSTLDGGRIGIAAQATGIAQGAFEAALKYSEERLAFGHPISQFQAIQFMLADMSTEIDAARLLNRKAAWKQDIGARFSMDAAIAKLFSSEMATRVTHKAIQIHGGNGYSREYPVERNYRDARI</sequence>
<dbReference type="Proteomes" id="UP000567293">
    <property type="component" value="Unassembled WGS sequence"/>
</dbReference>
<dbReference type="Pfam" id="PF02770">
    <property type="entry name" value="Acyl-CoA_dh_M"/>
    <property type="match status" value="1"/>
</dbReference>
<reference evidence="12" key="1">
    <citation type="submission" date="2020-06" db="EMBL/GenBank/DDBJ databases">
        <title>Legume-microbial interactions unlock mineral nutrients during tropical forest succession.</title>
        <authorList>
            <person name="Epihov D.Z."/>
        </authorList>
    </citation>
    <scope>NUCLEOTIDE SEQUENCE [LARGE SCALE GENOMIC DNA]</scope>
    <source>
        <strain evidence="12">Pan2503</strain>
    </source>
</reference>
<evidence type="ECO:0000259" key="11">
    <source>
        <dbReference type="Pfam" id="PF02771"/>
    </source>
</evidence>
<keyword evidence="13" id="KW-1185">Reference proteome</keyword>
<evidence type="ECO:0000256" key="7">
    <source>
        <dbReference type="ARBA" id="ARBA00072305"/>
    </source>
</evidence>
<feature type="domain" description="Acyl-CoA oxidase/dehydrogenase middle" evidence="10">
    <location>
        <begin position="122"/>
        <end position="217"/>
    </location>
</feature>
<dbReference type="GO" id="GO:0050660">
    <property type="term" value="F:flavin adenine dinucleotide binding"/>
    <property type="evidence" value="ECO:0007669"/>
    <property type="project" value="InterPro"/>
</dbReference>
<dbReference type="AlphaFoldDB" id="A0A7V8NT30"/>
<dbReference type="InterPro" id="IPR009100">
    <property type="entry name" value="AcylCoA_DH/oxidase_NM_dom_sf"/>
</dbReference>
<evidence type="ECO:0000256" key="5">
    <source>
        <dbReference type="ARBA" id="ARBA00023002"/>
    </source>
</evidence>
<feature type="domain" description="Acyl-CoA dehydrogenase/oxidase N-terminal" evidence="11">
    <location>
        <begin position="6"/>
        <end position="118"/>
    </location>
</feature>
<evidence type="ECO:0000256" key="6">
    <source>
        <dbReference type="ARBA" id="ARBA00066362"/>
    </source>
</evidence>
<dbReference type="FunFam" id="1.10.540.10:FF:000002">
    <property type="entry name" value="Acyl-CoA dehydrogenase FadE19"/>
    <property type="match status" value="1"/>
</dbReference>
<dbReference type="Gene3D" id="1.10.540.10">
    <property type="entry name" value="Acyl-CoA dehydrogenase/oxidase, N-terminal domain"/>
    <property type="match status" value="1"/>
</dbReference>
<evidence type="ECO:0000259" key="10">
    <source>
        <dbReference type="Pfam" id="PF02770"/>
    </source>
</evidence>
<evidence type="ECO:0000256" key="3">
    <source>
        <dbReference type="ARBA" id="ARBA00022630"/>
    </source>
</evidence>
<keyword evidence="3 8" id="KW-0285">Flavoprotein</keyword>
<evidence type="ECO:0000313" key="13">
    <source>
        <dbReference type="Proteomes" id="UP000567293"/>
    </source>
</evidence>
<keyword evidence="4 8" id="KW-0274">FAD</keyword>
<dbReference type="PANTHER" id="PTHR43884:SF12">
    <property type="entry name" value="ISOVALERYL-COA DEHYDROGENASE, MITOCHONDRIAL-RELATED"/>
    <property type="match status" value="1"/>
</dbReference>
<dbReference type="FunFam" id="2.40.110.10:FF:000001">
    <property type="entry name" value="Acyl-CoA dehydrogenase, mitochondrial"/>
    <property type="match status" value="1"/>
</dbReference>
<comment type="similarity">
    <text evidence="2 8">Belongs to the acyl-CoA dehydrogenase family.</text>
</comment>
<name>A0A7V8NT30_9BACT</name>
<dbReference type="InterPro" id="IPR036250">
    <property type="entry name" value="AcylCo_DH-like_C"/>
</dbReference>
<dbReference type="SUPFAM" id="SSF47203">
    <property type="entry name" value="Acyl-CoA dehydrogenase C-terminal domain-like"/>
    <property type="match status" value="1"/>
</dbReference>
<keyword evidence="5 8" id="KW-0560">Oxidoreductase</keyword>
<dbReference type="GO" id="GO:0003995">
    <property type="term" value="F:acyl-CoA dehydrogenase activity"/>
    <property type="evidence" value="ECO:0007669"/>
    <property type="project" value="InterPro"/>
</dbReference>
<evidence type="ECO:0000256" key="4">
    <source>
        <dbReference type="ARBA" id="ARBA00022827"/>
    </source>
</evidence>
<dbReference type="PIRSF" id="PIRSF016578">
    <property type="entry name" value="HsaA"/>
    <property type="match status" value="1"/>
</dbReference>
<accession>A0A7V8NT30</accession>
<organism evidence="12 13">
    <name type="scientific">Candidatus Acidiferrum panamense</name>
    <dbReference type="NCBI Taxonomy" id="2741543"/>
    <lineage>
        <taxon>Bacteria</taxon>
        <taxon>Pseudomonadati</taxon>
        <taxon>Acidobacteriota</taxon>
        <taxon>Terriglobia</taxon>
        <taxon>Candidatus Acidiferrales</taxon>
        <taxon>Candidatus Acidiferrum</taxon>
    </lineage>
</organism>
<protein>
    <recommendedName>
        <fullName evidence="7">Cyclohex-1-ene-1-carbonyl-CoA dehydrogenase</fullName>
        <ecNumber evidence="6">1.3.8.10</ecNumber>
    </recommendedName>
</protein>
<dbReference type="FunFam" id="1.20.140.10:FF:000004">
    <property type="entry name" value="Acyl-CoA dehydrogenase FadE25"/>
    <property type="match status" value="1"/>
</dbReference>
<comment type="cofactor">
    <cofactor evidence="1 8">
        <name>FAD</name>
        <dbReference type="ChEBI" id="CHEBI:57692"/>
    </cofactor>
</comment>
<dbReference type="InterPro" id="IPR006091">
    <property type="entry name" value="Acyl-CoA_Oxase/DH_mid-dom"/>
</dbReference>
<feature type="non-terminal residue" evidence="12">
    <location>
        <position position="358"/>
    </location>
</feature>
<evidence type="ECO:0000256" key="2">
    <source>
        <dbReference type="ARBA" id="ARBA00009347"/>
    </source>
</evidence>
<feature type="domain" description="Acyl-CoA dehydrogenase/oxidase C-terminal" evidence="9">
    <location>
        <begin position="229"/>
        <end position="358"/>
    </location>
</feature>
<dbReference type="InterPro" id="IPR006089">
    <property type="entry name" value="Acyl-CoA_DH_CS"/>
</dbReference>
<dbReference type="EC" id="1.3.8.10" evidence="6"/>
<dbReference type="EMBL" id="JACDQQ010001780">
    <property type="protein sequence ID" value="MBA0087003.1"/>
    <property type="molecule type" value="Genomic_DNA"/>
</dbReference>
<dbReference type="Gene3D" id="1.20.140.10">
    <property type="entry name" value="Butyryl-CoA Dehydrogenase, subunit A, domain 3"/>
    <property type="match status" value="1"/>
</dbReference>
<dbReference type="SUPFAM" id="SSF56645">
    <property type="entry name" value="Acyl-CoA dehydrogenase NM domain-like"/>
    <property type="match status" value="1"/>
</dbReference>
<dbReference type="Pfam" id="PF00441">
    <property type="entry name" value="Acyl-CoA_dh_1"/>
    <property type="match status" value="1"/>
</dbReference>
<dbReference type="InterPro" id="IPR009075">
    <property type="entry name" value="AcylCo_DH/oxidase_C"/>
</dbReference>
<proteinExistence type="inferred from homology"/>
<comment type="caution">
    <text evidence="12">The sequence shown here is derived from an EMBL/GenBank/DDBJ whole genome shotgun (WGS) entry which is preliminary data.</text>
</comment>
<dbReference type="PROSITE" id="PS00073">
    <property type="entry name" value="ACYL_COA_DH_2"/>
    <property type="match status" value="1"/>
</dbReference>
<evidence type="ECO:0000256" key="8">
    <source>
        <dbReference type="RuleBase" id="RU362125"/>
    </source>
</evidence>
<dbReference type="Pfam" id="PF02771">
    <property type="entry name" value="Acyl-CoA_dh_N"/>
    <property type="match status" value="1"/>
</dbReference>
<evidence type="ECO:0000259" key="9">
    <source>
        <dbReference type="Pfam" id="PF00441"/>
    </source>
</evidence>
<dbReference type="InterPro" id="IPR013786">
    <property type="entry name" value="AcylCoA_DH/ox_N"/>
</dbReference>
<dbReference type="InterPro" id="IPR037069">
    <property type="entry name" value="AcylCoA_DH/ox_N_sf"/>
</dbReference>
<evidence type="ECO:0000256" key="1">
    <source>
        <dbReference type="ARBA" id="ARBA00001974"/>
    </source>
</evidence>
<dbReference type="InterPro" id="IPR046373">
    <property type="entry name" value="Acyl-CoA_Oxase/DH_mid-dom_sf"/>
</dbReference>
<gene>
    <name evidence="12" type="ORF">HRJ53_18630</name>
</gene>
<dbReference type="PANTHER" id="PTHR43884">
    <property type="entry name" value="ACYL-COA DEHYDROGENASE"/>
    <property type="match status" value="1"/>
</dbReference>
<dbReference type="Gene3D" id="2.40.110.10">
    <property type="entry name" value="Butyryl-CoA Dehydrogenase, subunit A, domain 2"/>
    <property type="match status" value="1"/>
</dbReference>
<evidence type="ECO:0000313" key="12">
    <source>
        <dbReference type="EMBL" id="MBA0087003.1"/>
    </source>
</evidence>